<keyword evidence="6 8" id="KW-0472">Membrane</keyword>
<organism evidence="10 11">
    <name type="scientific">Lipingzhangella rawalii</name>
    <dbReference type="NCBI Taxonomy" id="2055835"/>
    <lineage>
        <taxon>Bacteria</taxon>
        <taxon>Bacillati</taxon>
        <taxon>Actinomycetota</taxon>
        <taxon>Actinomycetes</taxon>
        <taxon>Streptosporangiales</taxon>
        <taxon>Nocardiopsidaceae</taxon>
        <taxon>Lipingzhangella</taxon>
    </lineage>
</organism>
<feature type="transmembrane region" description="Helical" evidence="8">
    <location>
        <begin position="290"/>
        <end position="310"/>
    </location>
</feature>
<evidence type="ECO:0000256" key="4">
    <source>
        <dbReference type="ARBA" id="ARBA00022692"/>
    </source>
</evidence>
<evidence type="ECO:0000256" key="5">
    <source>
        <dbReference type="ARBA" id="ARBA00022989"/>
    </source>
</evidence>
<proteinExistence type="inferred from homology"/>
<feature type="transmembrane region" description="Helical" evidence="8">
    <location>
        <begin position="62"/>
        <end position="80"/>
    </location>
</feature>
<keyword evidence="5 8" id="KW-1133">Transmembrane helix</keyword>
<protein>
    <submittedName>
        <fullName evidence="10">Carbon starvation protein A</fullName>
    </submittedName>
</protein>
<feature type="region of interest" description="Disordered" evidence="7">
    <location>
        <begin position="574"/>
        <end position="598"/>
    </location>
</feature>
<feature type="transmembrane region" description="Helical" evidence="8">
    <location>
        <begin position="187"/>
        <end position="208"/>
    </location>
</feature>
<keyword evidence="11" id="KW-1185">Reference proteome</keyword>
<dbReference type="InterPro" id="IPR051605">
    <property type="entry name" value="CstA"/>
</dbReference>
<evidence type="ECO:0000256" key="6">
    <source>
        <dbReference type="ARBA" id="ARBA00023136"/>
    </source>
</evidence>
<feature type="transmembrane region" description="Helical" evidence="8">
    <location>
        <begin position="161"/>
        <end position="180"/>
    </location>
</feature>
<evidence type="ECO:0000256" key="8">
    <source>
        <dbReference type="SAM" id="Phobius"/>
    </source>
</evidence>
<comment type="caution">
    <text evidence="10">The sequence shown here is derived from an EMBL/GenBank/DDBJ whole genome shotgun (WGS) entry which is preliminary data.</text>
</comment>
<evidence type="ECO:0000256" key="3">
    <source>
        <dbReference type="ARBA" id="ARBA00022475"/>
    </source>
</evidence>
<evidence type="ECO:0000256" key="1">
    <source>
        <dbReference type="ARBA" id="ARBA00004651"/>
    </source>
</evidence>
<name>A0ABU2H341_9ACTN</name>
<feature type="transmembrane region" description="Helical" evidence="8">
    <location>
        <begin position="214"/>
        <end position="236"/>
    </location>
</feature>
<reference evidence="11" key="1">
    <citation type="submission" date="2023-07" db="EMBL/GenBank/DDBJ databases">
        <title>Novel species in the genus Lipingzhangella isolated from Sambhar Salt Lake.</title>
        <authorList>
            <person name="Jiya N."/>
            <person name="Kajale S."/>
            <person name="Sharma A."/>
        </authorList>
    </citation>
    <scope>NUCLEOTIDE SEQUENCE [LARGE SCALE GENOMIC DNA]</scope>
    <source>
        <strain evidence="11">LS1_29</strain>
    </source>
</reference>
<feature type="transmembrane region" description="Helical" evidence="8">
    <location>
        <begin position="130"/>
        <end position="155"/>
    </location>
</feature>
<evidence type="ECO:0000256" key="7">
    <source>
        <dbReference type="SAM" id="MobiDB-lite"/>
    </source>
</evidence>
<dbReference type="EMBL" id="JAVLVT010000001">
    <property type="protein sequence ID" value="MDS1269225.1"/>
    <property type="molecule type" value="Genomic_DNA"/>
</dbReference>
<feature type="transmembrane region" description="Helical" evidence="8">
    <location>
        <begin position="509"/>
        <end position="531"/>
    </location>
</feature>
<gene>
    <name evidence="10" type="ORF">RIF23_02820</name>
</gene>
<dbReference type="RefSeq" id="WP_310910724.1">
    <property type="nucleotide sequence ID" value="NZ_JAVLVT010000001.1"/>
</dbReference>
<evidence type="ECO:0000256" key="2">
    <source>
        <dbReference type="ARBA" id="ARBA00007755"/>
    </source>
</evidence>
<keyword evidence="3" id="KW-1003">Cell membrane</keyword>
<feature type="transmembrane region" description="Helical" evidence="8">
    <location>
        <begin position="452"/>
        <end position="471"/>
    </location>
</feature>
<feature type="domain" description="CstA N-terminal" evidence="9">
    <location>
        <begin position="3"/>
        <end position="525"/>
    </location>
</feature>
<dbReference type="Proteomes" id="UP001250214">
    <property type="component" value="Unassembled WGS sequence"/>
</dbReference>
<feature type="transmembrane region" description="Helical" evidence="8">
    <location>
        <begin position="6"/>
        <end position="26"/>
    </location>
</feature>
<feature type="transmembrane region" description="Helical" evidence="8">
    <location>
        <begin position="331"/>
        <end position="356"/>
    </location>
</feature>
<comment type="similarity">
    <text evidence="2">Belongs to the peptide transporter carbon starvation (CstA) (TC 2.A.114) family.</text>
</comment>
<feature type="transmembrane region" description="Helical" evidence="8">
    <location>
        <begin position="86"/>
        <end position="109"/>
    </location>
</feature>
<comment type="subcellular location">
    <subcellularLocation>
        <location evidence="1">Cell membrane</location>
        <topology evidence="1">Multi-pass membrane protein</topology>
    </subcellularLocation>
</comment>
<sequence length="598" mass="63844">MPAVVVMLVVLGVFFLAYRYYSAYLANRVYALDPAFTTPAHELRDGVDYVPTNRHIVFAHHFISVAGAAPILGPAIAVFWGWGPALLWVVLGTVFASGAHDFGSIVVSVRHKGRSIGTLTREVISRRSRVLFLLIIFFLVTMVNAVFAIVIAGLLVANPEAVLPVLVTIPLAIAVGQVVYRRRSTALVPSLVALLIVYVCIPVGQLLPITVDPIAGLVGIQPATLWLVLIFVYTFFTSRLPVWMLLQPRDYINQQQMLLALAVILVGVLVGMNTIEAPVFRSVPEGSPSWFPLLFITIACGAVSGFHSLVSSGTTSKQLDKETDARFVGYMGSLGEGTLALCSILACTVGVMLYSANADTSWGALYVDWETAGDDPGNTFVQGVAGLAGNLAVPEAVGVVFATVVVVSFAATSLDTAVRLQRYIIQEVAHISHGVLRDGPAGRALRTLSRNVTLATVLAVAIPFGLAMVPGDFAVGTLWLLFGTTNQLTAGLALAVIAVWVTRNGRNPIMVLIPLVFLVVMTTWALVIQLLDFVRSDDVLEVFLLAPLDAVILVLALWMVVEAAIALRRAWSGRSEDPAGSQTGASVDDSGDQSTSAD</sequence>
<evidence type="ECO:0000313" key="11">
    <source>
        <dbReference type="Proteomes" id="UP001250214"/>
    </source>
</evidence>
<accession>A0ABU2H341</accession>
<keyword evidence="4 8" id="KW-0812">Transmembrane</keyword>
<feature type="transmembrane region" description="Helical" evidence="8">
    <location>
        <begin position="257"/>
        <end position="275"/>
    </location>
</feature>
<feature type="transmembrane region" description="Helical" evidence="8">
    <location>
        <begin position="543"/>
        <end position="567"/>
    </location>
</feature>
<evidence type="ECO:0000313" key="10">
    <source>
        <dbReference type="EMBL" id="MDS1269225.1"/>
    </source>
</evidence>
<feature type="transmembrane region" description="Helical" evidence="8">
    <location>
        <begin position="477"/>
        <end position="502"/>
    </location>
</feature>
<feature type="transmembrane region" description="Helical" evidence="8">
    <location>
        <begin position="396"/>
        <end position="414"/>
    </location>
</feature>
<dbReference type="Pfam" id="PF02554">
    <property type="entry name" value="CstA"/>
    <property type="match status" value="1"/>
</dbReference>
<dbReference type="PANTHER" id="PTHR30252:SF0">
    <property type="entry name" value="PEPTIDE TRANSPORTER CSTA"/>
    <property type="match status" value="1"/>
</dbReference>
<evidence type="ECO:0000259" key="9">
    <source>
        <dbReference type="Pfam" id="PF02554"/>
    </source>
</evidence>
<dbReference type="InterPro" id="IPR003706">
    <property type="entry name" value="CstA_N"/>
</dbReference>
<dbReference type="PANTHER" id="PTHR30252">
    <property type="entry name" value="INNER MEMBRANE PEPTIDE TRANSPORTER"/>
    <property type="match status" value="1"/>
</dbReference>